<comment type="similarity">
    <text evidence="7">Belongs to the peptidase S1 family. CLIP subfamily.</text>
</comment>
<name>A0A6P4E6H0_DRORH</name>
<dbReference type="InterPro" id="IPR009003">
    <property type="entry name" value="Peptidase_S1_PA"/>
</dbReference>
<keyword evidence="2" id="KW-0732">Signal</keyword>
<evidence type="ECO:0000256" key="4">
    <source>
        <dbReference type="ARBA" id="ARBA00023145"/>
    </source>
</evidence>
<keyword evidence="1" id="KW-0479">Metal-binding</keyword>
<evidence type="ECO:0000313" key="9">
    <source>
        <dbReference type="RefSeq" id="XP_016972124.1"/>
    </source>
</evidence>
<keyword evidence="6" id="KW-0325">Glycoprotein</keyword>
<sequence length="242" mass="27091">MAFLMSQPWMALIYAEKDINDCHCGGTLISERFVLTSAHCLAFCPPSSEFKVRLGGNNLTTAKDCILYGQKTICAPMVEEFSVIKSISHDNFVYNQLGNDIALLRLDRKVVFKDHIRPICLPLSPEVQKSTSFIGQSYISLRWKQTGKILEGTLNEENVTTEQCPVDAHQSFLCTTENTECHENSGGPLIRLGRYLRSTRQMMFGLASHGKGLCGKGQKAYYTNLSIFMPWILNTLAGFSTF</sequence>
<evidence type="ECO:0000256" key="7">
    <source>
        <dbReference type="ARBA" id="ARBA00024195"/>
    </source>
</evidence>
<dbReference type="PANTHER" id="PTHR24258:SF136">
    <property type="entry name" value="GH06673P-RELATED"/>
    <property type="match status" value="1"/>
</dbReference>
<gene>
    <name evidence="9" type="primary">LOC108039583</name>
</gene>
<feature type="domain" description="Peptidase S1" evidence="8">
    <location>
        <begin position="1"/>
        <end position="237"/>
    </location>
</feature>
<keyword evidence="4" id="KW-0865">Zymogen</keyword>
<evidence type="ECO:0000256" key="3">
    <source>
        <dbReference type="ARBA" id="ARBA00022837"/>
    </source>
</evidence>
<dbReference type="OrthoDB" id="8250810at2759"/>
<evidence type="ECO:0000256" key="5">
    <source>
        <dbReference type="ARBA" id="ARBA00023157"/>
    </source>
</evidence>
<dbReference type="InterPro" id="IPR001314">
    <property type="entry name" value="Peptidase_S1A"/>
</dbReference>
<dbReference type="PANTHER" id="PTHR24258">
    <property type="entry name" value="SERINE PROTEASE-RELATED"/>
    <property type="match status" value="1"/>
</dbReference>
<keyword evidence="3" id="KW-0106">Calcium</keyword>
<evidence type="ECO:0000256" key="6">
    <source>
        <dbReference type="ARBA" id="ARBA00023180"/>
    </source>
</evidence>
<dbReference type="RefSeq" id="XP_016972124.1">
    <property type="nucleotide sequence ID" value="XM_017116635.1"/>
</dbReference>
<dbReference type="SMART" id="SM00020">
    <property type="entry name" value="Tryp_SPc"/>
    <property type="match status" value="1"/>
</dbReference>
<keyword evidence="5" id="KW-1015">Disulfide bond</keyword>
<dbReference type="InterPro" id="IPR001254">
    <property type="entry name" value="Trypsin_dom"/>
</dbReference>
<evidence type="ECO:0000256" key="2">
    <source>
        <dbReference type="ARBA" id="ARBA00022729"/>
    </source>
</evidence>
<dbReference type="CDD" id="cd00190">
    <property type="entry name" value="Tryp_SPc"/>
    <property type="match status" value="1"/>
</dbReference>
<dbReference type="Pfam" id="PF00089">
    <property type="entry name" value="Trypsin"/>
    <property type="match status" value="1"/>
</dbReference>
<dbReference type="FunFam" id="2.40.10.10:FF:000028">
    <property type="entry name" value="Serine protease easter"/>
    <property type="match status" value="1"/>
</dbReference>
<dbReference type="GO" id="GO:0004252">
    <property type="term" value="F:serine-type endopeptidase activity"/>
    <property type="evidence" value="ECO:0007669"/>
    <property type="project" value="InterPro"/>
</dbReference>
<proteinExistence type="inferred from homology"/>
<dbReference type="PRINTS" id="PR00722">
    <property type="entry name" value="CHYMOTRYPSIN"/>
</dbReference>
<evidence type="ECO:0000256" key="1">
    <source>
        <dbReference type="ARBA" id="ARBA00022723"/>
    </source>
</evidence>
<dbReference type="PROSITE" id="PS50240">
    <property type="entry name" value="TRYPSIN_DOM"/>
    <property type="match status" value="1"/>
</dbReference>
<dbReference type="SUPFAM" id="SSF50494">
    <property type="entry name" value="Trypsin-like serine proteases"/>
    <property type="match status" value="1"/>
</dbReference>
<dbReference type="Gene3D" id="2.40.10.10">
    <property type="entry name" value="Trypsin-like serine proteases"/>
    <property type="match status" value="2"/>
</dbReference>
<organism evidence="9">
    <name type="scientific">Drosophila rhopaloa</name>
    <name type="common">Fruit fly</name>
    <dbReference type="NCBI Taxonomy" id="1041015"/>
    <lineage>
        <taxon>Eukaryota</taxon>
        <taxon>Metazoa</taxon>
        <taxon>Ecdysozoa</taxon>
        <taxon>Arthropoda</taxon>
        <taxon>Hexapoda</taxon>
        <taxon>Insecta</taxon>
        <taxon>Pterygota</taxon>
        <taxon>Neoptera</taxon>
        <taxon>Endopterygota</taxon>
        <taxon>Diptera</taxon>
        <taxon>Brachycera</taxon>
        <taxon>Muscomorpha</taxon>
        <taxon>Ephydroidea</taxon>
        <taxon>Drosophilidae</taxon>
        <taxon>Drosophila</taxon>
        <taxon>Sophophora</taxon>
    </lineage>
</organism>
<dbReference type="InterPro" id="IPR043504">
    <property type="entry name" value="Peptidase_S1_PA_chymotrypsin"/>
</dbReference>
<evidence type="ECO:0000259" key="8">
    <source>
        <dbReference type="PROSITE" id="PS50240"/>
    </source>
</evidence>
<dbReference type="GO" id="GO:0046872">
    <property type="term" value="F:metal ion binding"/>
    <property type="evidence" value="ECO:0007669"/>
    <property type="project" value="UniProtKB-KW"/>
</dbReference>
<accession>A0A6P4E6H0</accession>
<reference evidence="9" key="1">
    <citation type="submission" date="2025-08" db="UniProtKB">
        <authorList>
            <consortium name="RefSeq"/>
        </authorList>
    </citation>
    <scope>IDENTIFICATION</scope>
</reference>
<protein>
    <submittedName>
        <fullName evidence="9">Serine protease easter-like</fullName>
    </submittedName>
</protein>
<dbReference type="GO" id="GO:0006508">
    <property type="term" value="P:proteolysis"/>
    <property type="evidence" value="ECO:0007669"/>
    <property type="project" value="InterPro"/>
</dbReference>
<dbReference type="AlphaFoldDB" id="A0A6P4E6H0"/>